<name>A0A9J6EMP6_RHIMP</name>
<dbReference type="EMBL" id="JABSTU010000003">
    <property type="protein sequence ID" value="KAH8035288.1"/>
    <property type="molecule type" value="Genomic_DNA"/>
</dbReference>
<organism evidence="2 3">
    <name type="scientific">Rhipicephalus microplus</name>
    <name type="common">Cattle tick</name>
    <name type="synonym">Boophilus microplus</name>
    <dbReference type="NCBI Taxonomy" id="6941"/>
    <lineage>
        <taxon>Eukaryota</taxon>
        <taxon>Metazoa</taxon>
        <taxon>Ecdysozoa</taxon>
        <taxon>Arthropoda</taxon>
        <taxon>Chelicerata</taxon>
        <taxon>Arachnida</taxon>
        <taxon>Acari</taxon>
        <taxon>Parasitiformes</taxon>
        <taxon>Ixodida</taxon>
        <taxon>Ixodoidea</taxon>
        <taxon>Ixodidae</taxon>
        <taxon>Rhipicephalinae</taxon>
        <taxon>Rhipicephalus</taxon>
        <taxon>Boophilus</taxon>
    </lineage>
</organism>
<feature type="region of interest" description="Disordered" evidence="1">
    <location>
        <begin position="124"/>
        <end position="166"/>
    </location>
</feature>
<feature type="region of interest" description="Disordered" evidence="1">
    <location>
        <begin position="1"/>
        <end position="76"/>
    </location>
</feature>
<accession>A0A9J6EMP6</accession>
<protein>
    <submittedName>
        <fullName evidence="2">Uncharacterized protein</fullName>
    </submittedName>
</protein>
<evidence type="ECO:0000313" key="2">
    <source>
        <dbReference type="EMBL" id="KAH8035288.1"/>
    </source>
</evidence>
<dbReference type="Proteomes" id="UP000821866">
    <property type="component" value="Chromosome 11"/>
</dbReference>
<evidence type="ECO:0000313" key="3">
    <source>
        <dbReference type="Proteomes" id="UP000821866"/>
    </source>
</evidence>
<comment type="caution">
    <text evidence="2">The sequence shown here is derived from an EMBL/GenBank/DDBJ whole genome shotgun (WGS) entry which is preliminary data.</text>
</comment>
<sequence>MSLVKAWRARVQEPVIPLPPSSPVRRRGVSPLAKDRGSRRTRSGKKSVTGEGTEAAGEAQDIDSGGRRLQPKLQRQEEPETLWERWWPFAFAMSPPQLDEKALKETNKRRRERLRKLRKYDEGRDLEQFTDSNMDDSSHEDSANEQRALPGAPAGHYSKAHPHYKKLRLPSGRRVDITRRNYFLRCTPTLNTPD</sequence>
<reference evidence="2" key="2">
    <citation type="submission" date="2021-09" db="EMBL/GenBank/DDBJ databases">
        <authorList>
            <person name="Jia N."/>
            <person name="Wang J."/>
            <person name="Shi W."/>
            <person name="Du L."/>
            <person name="Sun Y."/>
            <person name="Zhan W."/>
            <person name="Jiang J."/>
            <person name="Wang Q."/>
            <person name="Zhang B."/>
            <person name="Ji P."/>
            <person name="Sakyi L.B."/>
            <person name="Cui X."/>
            <person name="Yuan T."/>
            <person name="Jiang B."/>
            <person name="Yang W."/>
            <person name="Lam T.T.-Y."/>
            <person name="Chang Q."/>
            <person name="Ding S."/>
            <person name="Wang X."/>
            <person name="Zhu J."/>
            <person name="Ruan X."/>
            <person name="Zhao L."/>
            <person name="Wei J."/>
            <person name="Que T."/>
            <person name="Du C."/>
            <person name="Cheng J."/>
            <person name="Dai P."/>
            <person name="Han X."/>
            <person name="Huang E."/>
            <person name="Gao Y."/>
            <person name="Liu J."/>
            <person name="Shao H."/>
            <person name="Ye R."/>
            <person name="Li L."/>
            <person name="Wei W."/>
            <person name="Wang X."/>
            <person name="Wang C."/>
            <person name="Huo Q."/>
            <person name="Li W."/>
            <person name="Guo W."/>
            <person name="Chen H."/>
            <person name="Chen S."/>
            <person name="Zhou L."/>
            <person name="Zhou L."/>
            <person name="Ni X."/>
            <person name="Tian J."/>
            <person name="Zhou Y."/>
            <person name="Sheng Y."/>
            <person name="Liu T."/>
            <person name="Pan Y."/>
            <person name="Xia L."/>
            <person name="Li J."/>
            <person name="Zhao F."/>
            <person name="Cao W."/>
        </authorList>
    </citation>
    <scope>NUCLEOTIDE SEQUENCE</scope>
    <source>
        <strain evidence="2">Rmic-2018</strain>
        <tissue evidence="2">Larvae</tissue>
    </source>
</reference>
<proteinExistence type="predicted"/>
<dbReference type="AlphaFoldDB" id="A0A9J6EMP6"/>
<reference evidence="2" key="1">
    <citation type="journal article" date="2020" name="Cell">
        <title>Large-Scale Comparative Analyses of Tick Genomes Elucidate Their Genetic Diversity and Vector Capacities.</title>
        <authorList>
            <consortium name="Tick Genome and Microbiome Consortium (TIGMIC)"/>
            <person name="Jia N."/>
            <person name="Wang J."/>
            <person name="Shi W."/>
            <person name="Du L."/>
            <person name="Sun Y."/>
            <person name="Zhan W."/>
            <person name="Jiang J.F."/>
            <person name="Wang Q."/>
            <person name="Zhang B."/>
            <person name="Ji P."/>
            <person name="Bell-Sakyi L."/>
            <person name="Cui X.M."/>
            <person name="Yuan T.T."/>
            <person name="Jiang B.G."/>
            <person name="Yang W.F."/>
            <person name="Lam T.T."/>
            <person name="Chang Q.C."/>
            <person name="Ding S.J."/>
            <person name="Wang X.J."/>
            <person name="Zhu J.G."/>
            <person name="Ruan X.D."/>
            <person name="Zhao L."/>
            <person name="Wei J.T."/>
            <person name="Ye R.Z."/>
            <person name="Que T.C."/>
            <person name="Du C.H."/>
            <person name="Zhou Y.H."/>
            <person name="Cheng J.X."/>
            <person name="Dai P.F."/>
            <person name="Guo W.B."/>
            <person name="Han X.H."/>
            <person name="Huang E.J."/>
            <person name="Li L.F."/>
            <person name="Wei W."/>
            <person name="Gao Y.C."/>
            <person name="Liu J.Z."/>
            <person name="Shao H.Z."/>
            <person name="Wang X."/>
            <person name="Wang C.C."/>
            <person name="Yang T.C."/>
            <person name="Huo Q.B."/>
            <person name="Li W."/>
            <person name="Chen H.Y."/>
            <person name="Chen S.E."/>
            <person name="Zhou L.G."/>
            <person name="Ni X.B."/>
            <person name="Tian J.H."/>
            <person name="Sheng Y."/>
            <person name="Liu T."/>
            <person name="Pan Y.S."/>
            <person name="Xia L.Y."/>
            <person name="Li J."/>
            <person name="Zhao F."/>
            <person name="Cao W.C."/>
        </authorList>
    </citation>
    <scope>NUCLEOTIDE SEQUENCE</scope>
    <source>
        <strain evidence="2">Rmic-2018</strain>
    </source>
</reference>
<keyword evidence="3" id="KW-1185">Reference proteome</keyword>
<gene>
    <name evidence="2" type="ORF">HPB51_004529</name>
</gene>
<evidence type="ECO:0000256" key="1">
    <source>
        <dbReference type="SAM" id="MobiDB-lite"/>
    </source>
</evidence>